<sequence length="59" mass="7030">KIKQTSIQKRQLERHWFKKTLLFLGGTHAKALIPEFVDTFLLPPFLIAECADYQYYLFL</sequence>
<comment type="caution">
    <text evidence="1">The sequence shown here is derived from an EMBL/GenBank/DDBJ whole genome shotgun (WGS) entry which is preliminary data.</text>
</comment>
<reference evidence="1" key="1">
    <citation type="journal article" date="2012" name="PLoS ONE">
        <title>Gene sets for utilization of primary and secondary nutrition supplies in the distal gut of endangered iberian lynx.</title>
        <authorList>
            <person name="Alcaide M."/>
            <person name="Messina E."/>
            <person name="Richter M."/>
            <person name="Bargiela R."/>
            <person name="Peplies J."/>
            <person name="Huws S.A."/>
            <person name="Newbold C.J."/>
            <person name="Golyshin P.N."/>
            <person name="Simon M.A."/>
            <person name="Lopez G."/>
            <person name="Yakimov M.M."/>
            <person name="Ferrer M."/>
        </authorList>
    </citation>
    <scope>NUCLEOTIDE SEQUENCE</scope>
</reference>
<feature type="non-terminal residue" evidence="1">
    <location>
        <position position="1"/>
    </location>
</feature>
<accession>J9F850</accession>
<dbReference type="EMBL" id="AMCI01008723">
    <property type="protein sequence ID" value="EJW90623.1"/>
    <property type="molecule type" value="Genomic_DNA"/>
</dbReference>
<organism evidence="1">
    <name type="scientific">gut metagenome</name>
    <dbReference type="NCBI Taxonomy" id="749906"/>
    <lineage>
        <taxon>unclassified sequences</taxon>
        <taxon>metagenomes</taxon>
        <taxon>organismal metagenomes</taxon>
    </lineage>
</organism>
<name>J9F850_9ZZZZ</name>
<gene>
    <name evidence="1" type="ORF">EVA_21270</name>
</gene>
<protein>
    <submittedName>
        <fullName evidence="1">Uncharacterized protein</fullName>
    </submittedName>
</protein>
<proteinExistence type="predicted"/>
<dbReference type="AlphaFoldDB" id="J9F850"/>
<evidence type="ECO:0000313" key="1">
    <source>
        <dbReference type="EMBL" id="EJW90623.1"/>
    </source>
</evidence>